<gene>
    <name evidence="3" type="ORF">BL57_150c</name>
</gene>
<evidence type="ECO:0000256" key="1">
    <source>
        <dbReference type="ARBA" id="ARBA00022801"/>
    </source>
</evidence>
<dbReference type="InterPro" id="IPR027417">
    <property type="entry name" value="P-loop_NTPase"/>
</dbReference>
<keyword evidence="1" id="KW-0378">Hydrolase</keyword>
<dbReference type="GO" id="GO:0016787">
    <property type="term" value="F:hydrolase activity"/>
    <property type="evidence" value="ECO:0007669"/>
    <property type="project" value="UniProtKB-KW"/>
</dbReference>
<dbReference type="Pfam" id="PF00176">
    <property type="entry name" value="SNF2-rel_dom"/>
    <property type="match status" value="1"/>
</dbReference>
<accession>A0AB74UIC7</accession>
<reference evidence="3" key="1">
    <citation type="submission" date="2024-10" db="EMBL/GenBank/DDBJ databases">
        <title>Genetic diversity among independent isolates of the Dolichocephalovirinae subfamily.</title>
        <authorList>
            <person name="Ely B."/>
            <person name="Thomas Q."/>
            <person name="Mohammadi T."/>
        </authorList>
    </citation>
    <scope>NUCLEOTIDE SEQUENCE</scope>
</reference>
<feature type="domain" description="Helicase ATP-binding" evidence="2">
    <location>
        <begin position="107"/>
        <end position="252"/>
    </location>
</feature>
<dbReference type="InterPro" id="IPR000330">
    <property type="entry name" value="SNF2_N"/>
</dbReference>
<dbReference type="PANTHER" id="PTHR45766">
    <property type="entry name" value="DNA ANNEALING HELICASE AND ENDONUCLEASE ZRANB3 FAMILY MEMBER"/>
    <property type="match status" value="1"/>
</dbReference>
<dbReference type="GO" id="GO:0031297">
    <property type="term" value="P:replication fork processing"/>
    <property type="evidence" value="ECO:0007669"/>
    <property type="project" value="TreeGrafter"/>
</dbReference>
<proteinExistence type="predicted"/>
<evidence type="ECO:0000313" key="3">
    <source>
        <dbReference type="EMBL" id="XHV10622.1"/>
    </source>
</evidence>
<dbReference type="SMART" id="SM00487">
    <property type="entry name" value="DEXDc"/>
    <property type="match status" value="1"/>
</dbReference>
<dbReference type="InterPro" id="IPR038718">
    <property type="entry name" value="SNF2-like_sf"/>
</dbReference>
<dbReference type="EMBL" id="PQ287320">
    <property type="protein sequence ID" value="XHV10622.1"/>
    <property type="molecule type" value="Genomic_DNA"/>
</dbReference>
<dbReference type="InterPro" id="IPR014001">
    <property type="entry name" value="Helicase_ATP-bd"/>
</dbReference>
<dbReference type="Gene3D" id="3.40.50.10810">
    <property type="entry name" value="Tandem AAA-ATPase domain"/>
    <property type="match status" value="1"/>
</dbReference>
<dbReference type="GO" id="GO:0006281">
    <property type="term" value="P:DNA repair"/>
    <property type="evidence" value="ECO:0007669"/>
    <property type="project" value="TreeGrafter"/>
</dbReference>
<dbReference type="SUPFAM" id="SSF52540">
    <property type="entry name" value="P-loop containing nucleoside triphosphate hydrolases"/>
    <property type="match status" value="1"/>
</dbReference>
<dbReference type="GO" id="GO:0005524">
    <property type="term" value="F:ATP binding"/>
    <property type="evidence" value="ECO:0007669"/>
    <property type="project" value="InterPro"/>
</dbReference>
<dbReference type="PANTHER" id="PTHR45766:SF6">
    <property type="entry name" value="SWI_SNF-RELATED MATRIX-ASSOCIATED ACTIN-DEPENDENT REGULATOR OF CHROMATIN SUBFAMILY A-LIKE PROTEIN 1"/>
    <property type="match status" value="1"/>
</dbReference>
<name>A0AB74UIC7_9VIRU</name>
<sequence>MAYIDYHDGYFWAVTPWEDRKRFQEAGFTWSPARGALITNKLSAAQAVKGVVWKDRAIAEIDHRLEIAKLSRALSYKADCDFWPPLSKAVEAKGWDYKPFQRAGIDFATLPGRRDVLIADPPGLGKTIQAIGVSNTLKKIRRVLVVVPASLKENWRREWLLWCAKGLSVGVASTHHREQFQDGFYKNGKPRFRSVVHKRWWPSTDVVIINYDILERFSKEIHAQPWDLLICDECHALKTPDSGRTVFVLGASRWTRARRPGCASAART</sequence>
<dbReference type="PROSITE" id="PS51192">
    <property type="entry name" value="HELICASE_ATP_BIND_1"/>
    <property type="match status" value="1"/>
</dbReference>
<protein>
    <recommendedName>
        <fullName evidence="2">Helicase ATP-binding domain-containing protein</fullName>
    </recommendedName>
</protein>
<evidence type="ECO:0000259" key="2">
    <source>
        <dbReference type="PROSITE" id="PS51192"/>
    </source>
</evidence>
<organism evidence="3">
    <name type="scientific">Caulobacter phage BL57</name>
    <dbReference type="NCBI Taxonomy" id="3348355"/>
    <lineage>
        <taxon>Viruses</taxon>
    </lineage>
</organism>